<feature type="domain" description="Guanylate cyclase" evidence="2">
    <location>
        <begin position="472"/>
        <end position="604"/>
    </location>
</feature>
<dbReference type="InterPro" id="IPR050697">
    <property type="entry name" value="Adenylyl/Guanylyl_Cyclase_3/4"/>
</dbReference>
<evidence type="ECO:0000313" key="4">
    <source>
        <dbReference type="Proteomes" id="UP000434582"/>
    </source>
</evidence>
<dbReference type="Pfam" id="PF00211">
    <property type="entry name" value="Guanylate_cyc"/>
    <property type="match status" value="1"/>
</dbReference>
<dbReference type="InterPro" id="IPR001054">
    <property type="entry name" value="A/G_cyclase"/>
</dbReference>
<reference evidence="3 4" key="1">
    <citation type="submission" date="2019-10" db="EMBL/GenBank/DDBJ databases">
        <title>Draft whole-genome sequence of the purple nonsulfur photosynthetic bacterium Roseospira navarrensis DSM 15114.</title>
        <authorList>
            <person name="Kyndt J.A."/>
            <person name="Meyer T.E."/>
        </authorList>
    </citation>
    <scope>NUCLEOTIDE SEQUENCE [LARGE SCALE GENOMIC DNA]</scope>
    <source>
        <strain evidence="3 4">DSM 15114</strain>
    </source>
</reference>
<dbReference type="SMART" id="SM01080">
    <property type="entry name" value="CHASE2"/>
    <property type="match status" value="1"/>
</dbReference>
<protein>
    <submittedName>
        <fullName evidence="3">CHASE2 domain-containing protein</fullName>
    </submittedName>
</protein>
<organism evidence="3 4">
    <name type="scientific">Roseospira navarrensis</name>
    <dbReference type="NCBI Taxonomy" id="140058"/>
    <lineage>
        <taxon>Bacteria</taxon>
        <taxon>Pseudomonadati</taxon>
        <taxon>Pseudomonadota</taxon>
        <taxon>Alphaproteobacteria</taxon>
        <taxon>Rhodospirillales</taxon>
        <taxon>Rhodospirillaceae</taxon>
        <taxon>Roseospira</taxon>
    </lineage>
</organism>
<proteinExistence type="predicted"/>
<dbReference type="PANTHER" id="PTHR43081:SF1">
    <property type="entry name" value="ADENYLATE CYCLASE, TERMINAL-DIFFERENTIATION SPECIFIC"/>
    <property type="match status" value="1"/>
</dbReference>
<evidence type="ECO:0000259" key="2">
    <source>
        <dbReference type="PROSITE" id="PS50125"/>
    </source>
</evidence>
<feature type="transmembrane region" description="Helical" evidence="1">
    <location>
        <begin position="405"/>
        <end position="425"/>
    </location>
</feature>
<dbReference type="GO" id="GO:0035556">
    <property type="term" value="P:intracellular signal transduction"/>
    <property type="evidence" value="ECO:0007669"/>
    <property type="project" value="InterPro"/>
</dbReference>
<dbReference type="GO" id="GO:0004016">
    <property type="term" value="F:adenylate cyclase activity"/>
    <property type="evidence" value="ECO:0007669"/>
    <property type="project" value="UniProtKB-ARBA"/>
</dbReference>
<dbReference type="InterPro" id="IPR029787">
    <property type="entry name" value="Nucleotide_cyclase"/>
</dbReference>
<dbReference type="Gene3D" id="3.30.70.1230">
    <property type="entry name" value="Nucleotide cyclase"/>
    <property type="match status" value="1"/>
</dbReference>
<keyword evidence="1" id="KW-0812">Transmembrane</keyword>
<gene>
    <name evidence="3" type="ORF">GHC57_05620</name>
</gene>
<dbReference type="SUPFAM" id="SSF55073">
    <property type="entry name" value="Nucleotide cyclase"/>
    <property type="match status" value="1"/>
</dbReference>
<accession>A0A7X2D271</accession>
<feature type="transmembrane region" description="Helical" evidence="1">
    <location>
        <begin position="380"/>
        <end position="399"/>
    </location>
</feature>
<dbReference type="EMBL" id="WIVE01000011">
    <property type="protein sequence ID" value="MQX35994.1"/>
    <property type="molecule type" value="Genomic_DNA"/>
</dbReference>
<dbReference type="PANTHER" id="PTHR43081">
    <property type="entry name" value="ADENYLATE CYCLASE, TERMINAL-DIFFERENTIATION SPECIFIC-RELATED"/>
    <property type="match status" value="1"/>
</dbReference>
<keyword evidence="1" id="KW-0472">Membrane</keyword>
<dbReference type="InterPro" id="IPR007890">
    <property type="entry name" value="CHASE2"/>
</dbReference>
<dbReference type="Proteomes" id="UP000434582">
    <property type="component" value="Unassembled WGS sequence"/>
</dbReference>
<dbReference type="CDD" id="cd07302">
    <property type="entry name" value="CHD"/>
    <property type="match status" value="1"/>
</dbReference>
<dbReference type="Pfam" id="PF05226">
    <property type="entry name" value="CHASE2"/>
    <property type="match status" value="1"/>
</dbReference>
<dbReference type="PROSITE" id="PS50125">
    <property type="entry name" value="GUANYLATE_CYCLASE_2"/>
    <property type="match status" value="1"/>
</dbReference>
<dbReference type="RefSeq" id="WP_153342051.1">
    <property type="nucleotide sequence ID" value="NZ_WIVE01000011.1"/>
</dbReference>
<evidence type="ECO:0000256" key="1">
    <source>
        <dbReference type="SAM" id="Phobius"/>
    </source>
</evidence>
<dbReference type="OrthoDB" id="9762462at2"/>
<name>A0A7X2D271_9PROT</name>
<evidence type="ECO:0000313" key="3">
    <source>
        <dbReference type="EMBL" id="MQX35994.1"/>
    </source>
</evidence>
<dbReference type="GO" id="GO:0009190">
    <property type="term" value="P:cyclic nucleotide biosynthetic process"/>
    <property type="evidence" value="ECO:0007669"/>
    <property type="project" value="InterPro"/>
</dbReference>
<keyword evidence="1" id="KW-1133">Transmembrane helix</keyword>
<dbReference type="AlphaFoldDB" id="A0A7X2D271"/>
<feature type="transmembrane region" description="Helical" evidence="1">
    <location>
        <begin position="355"/>
        <end position="375"/>
    </location>
</feature>
<sequence>MVAALTAAMLGLYVTARDARLPAEVEAVTLDVRFRLRGPVPASGAVALAMVDDRTLAALGGGTVARTDLARAVAALDGLGARAVVLNLLLEGRTEGVPAEAARVLQGLAARLAPSDAALIRGVLGGDGGTRSLAEAMNAALSPVAVPFGVVVSAQGAPVAAPPVPGLHAHGYRVVLRDGSAGAGPGADAVRPPSPALLQAADAAGHALLILDADGALRHHDPVVTVDGTAYPSLAVQAARVALRVAPEDLAVSLGRWVRIGPLQIPLDRAGRIAVNHYGPPGVIPTVSLIDVIEGRGPAESVRNRLVLIGAGAVGFGARFPAPFAENLTAAEHVATMIDNIVSGRMLTRGEGATLADAAAILAGGVLAGTAALLLPYGIAAGVAVGLALAWGGAALWALTALGMWLNVAFPVGAVATVFVPCALWRRVGEQRRRRLMERQRHNLSRYVSPAMVESLANRDAPFAGDRMIDAAVLFVDMRESTRICDGLDPREAMDLLRAFLSVVERCVFDHDGVLDRFQGDGAMASFGPPEPTPAFALNALRAARCLAESVGAWSALREAEGHLPIRIGVGVHCGRVLMGELGGQRQFAFTLSGETVAIASRLEGMTKTEGCAVLVSGDLLAAARAVAPMGEPALEGFRALGERTVRGRSAPLDLWAV</sequence>
<keyword evidence="4" id="KW-1185">Reference proteome</keyword>
<dbReference type="SMART" id="SM00044">
    <property type="entry name" value="CYCc"/>
    <property type="match status" value="1"/>
</dbReference>
<comment type="caution">
    <text evidence="3">The sequence shown here is derived from an EMBL/GenBank/DDBJ whole genome shotgun (WGS) entry which is preliminary data.</text>
</comment>